<feature type="domain" description="ABC transporter" evidence="3">
    <location>
        <begin position="9"/>
        <end position="208"/>
    </location>
</feature>
<evidence type="ECO:0000259" key="3">
    <source>
        <dbReference type="PROSITE" id="PS50893"/>
    </source>
</evidence>
<evidence type="ECO:0000313" key="5">
    <source>
        <dbReference type="Proteomes" id="UP000093391"/>
    </source>
</evidence>
<dbReference type="GO" id="GO:0016887">
    <property type="term" value="F:ATP hydrolysis activity"/>
    <property type="evidence" value="ECO:0007669"/>
    <property type="project" value="InterPro"/>
</dbReference>
<evidence type="ECO:0000256" key="1">
    <source>
        <dbReference type="ARBA" id="ARBA00022741"/>
    </source>
</evidence>
<dbReference type="PANTHER" id="PTHR43514:SF4">
    <property type="entry name" value="ABC TRANSPORTER I FAMILY MEMBER 10"/>
    <property type="match status" value="1"/>
</dbReference>
<dbReference type="InterPro" id="IPR017871">
    <property type="entry name" value="ABC_transporter-like_CS"/>
</dbReference>
<dbReference type="STRING" id="1789224.BFG52_09550"/>
<dbReference type="KEGG" id="ala:BFG52_09550"/>
<protein>
    <submittedName>
        <fullName evidence="4">Molybdenum ABC transporter ATP-binding protein</fullName>
    </submittedName>
</protein>
<evidence type="ECO:0000256" key="2">
    <source>
        <dbReference type="ARBA" id="ARBA00022840"/>
    </source>
</evidence>
<dbReference type="Pfam" id="PF00005">
    <property type="entry name" value="ABC_tran"/>
    <property type="match status" value="1"/>
</dbReference>
<reference evidence="4 5" key="1">
    <citation type="submission" date="2016-08" db="EMBL/GenBank/DDBJ databases">
        <authorList>
            <person name="Seilhamer J.J."/>
        </authorList>
    </citation>
    <scope>NUCLEOTIDE SEQUENCE [LARGE SCALE GENOMIC DNA]</scope>
    <source>
        <strain evidence="4 5">BRTC-1</strain>
    </source>
</reference>
<dbReference type="OrthoDB" id="9802264at2"/>
<dbReference type="AlphaFoldDB" id="A0A1B2M0M0"/>
<keyword evidence="5" id="KW-1185">Reference proteome</keyword>
<name>A0A1B2M0M0_9GAMM</name>
<proteinExistence type="predicted"/>
<dbReference type="PANTHER" id="PTHR43514">
    <property type="entry name" value="ABC TRANSPORTER I FAMILY MEMBER 10"/>
    <property type="match status" value="1"/>
</dbReference>
<dbReference type="RefSeq" id="WP_067555270.1">
    <property type="nucleotide sequence ID" value="NZ_CP016895.1"/>
</dbReference>
<dbReference type="InterPro" id="IPR050334">
    <property type="entry name" value="Molybdenum_import_ModC"/>
</dbReference>
<evidence type="ECO:0000313" key="4">
    <source>
        <dbReference type="EMBL" id="AOA58573.1"/>
    </source>
</evidence>
<keyword evidence="1" id="KW-0547">Nucleotide-binding</keyword>
<dbReference type="EMBL" id="CP016895">
    <property type="protein sequence ID" value="AOA58573.1"/>
    <property type="molecule type" value="Genomic_DNA"/>
</dbReference>
<keyword evidence="2 4" id="KW-0067">ATP-binding</keyword>
<dbReference type="InterPro" id="IPR027417">
    <property type="entry name" value="P-loop_NTPase"/>
</dbReference>
<dbReference type="PROSITE" id="PS50893">
    <property type="entry name" value="ABC_TRANSPORTER_2"/>
    <property type="match status" value="1"/>
</dbReference>
<sequence>MPKYFDCCLDLKLGTFNLRQSFATDAVSIGLFGASGAGKSSILHAVAGLIRPQAGWIKINQHIWFDQRKHICLSVQKRRIGLVFQDAQLFPHYSVQKNLCFGLKHVSPPDRKFDFNEIVDLFKLEHLLTRMPAKLSGGEKQRVAFARALLYSPDLLLLDEPLSALDTAHKNEIIPFLQLMKNQLHIPMLYVSHDLQELQHITETIWYL</sequence>
<gene>
    <name evidence="4" type="ORF">BFG52_09550</name>
</gene>
<organism evidence="4 5">
    <name type="scientific">Acinetobacter larvae</name>
    <dbReference type="NCBI Taxonomy" id="1789224"/>
    <lineage>
        <taxon>Bacteria</taxon>
        <taxon>Pseudomonadati</taxon>
        <taxon>Pseudomonadota</taxon>
        <taxon>Gammaproteobacteria</taxon>
        <taxon>Moraxellales</taxon>
        <taxon>Moraxellaceae</taxon>
        <taxon>Acinetobacter</taxon>
    </lineage>
</organism>
<dbReference type="SUPFAM" id="SSF52540">
    <property type="entry name" value="P-loop containing nucleoside triphosphate hydrolases"/>
    <property type="match status" value="1"/>
</dbReference>
<dbReference type="PROSITE" id="PS00211">
    <property type="entry name" value="ABC_TRANSPORTER_1"/>
    <property type="match status" value="1"/>
</dbReference>
<dbReference type="SMART" id="SM00382">
    <property type="entry name" value="AAA"/>
    <property type="match status" value="1"/>
</dbReference>
<dbReference type="Proteomes" id="UP000093391">
    <property type="component" value="Chromosome"/>
</dbReference>
<dbReference type="Gene3D" id="3.40.50.300">
    <property type="entry name" value="P-loop containing nucleotide triphosphate hydrolases"/>
    <property type="match status" value="1"/>
</dbReference>
<dbReference type="InterPro" id="IPR003439">
    <property type="entry name" value="ABC_transporter-like_ATP-bd"/>
</dbReference>
<dbReference type="GO" id="GO:0005524">
    <property type="term" value="F:ATP binding"/>
    <property type="evidence" value="ECO:0007669"/>
    <property type="project" value="UniProtKB-KW"/>
</dbReference>
<accession>A0A1B2M0M0</accession>
<dbReference type="InterPro" id="IPR003593">
    <property type="entry name" value="AAA+_ATPase"/>
</dbReference>